<proteinExistence type="predicted"/>
<dbReference type="Proteomes" id="UP001465668">
    <property type="component" value="Unassembled WGS sequence"/>
</dbReference>
<sequence length="144" mass="15802">MRILTNIFLFLLVLGVARLNTYTKSPDLTPAESNVLRTITYGVGSGLLINTVCGIAAPSLDPEIPSSDSFTSCAPFGIGGSLIVARIYVFTTGGWELEHWWYLNQLPKLAENGIRGVLGLNHKPQPVKPVFPVKQEQIPVRREL</sequence>
<accession>A0ABR2Y2M2</accession>
<feature type="signal peptide" evidence="1">
    <location>
        <begin position="1"/>
        <end position="19"/>
    </location>
</feature>
<gene>
    <name evidence="2" type="ORF">SCAR479_02945</name>
</gene>
<evidence type="ECO:0000313" key="3">
    <source>
        <dbReference type="Proteomes" id="UP001465668"/>
    </source>
</evidence>
<dbReference type="EMBL" id="JARVKM010000007">
    <property type="protein sequence ID" value="KAK9780308.1"/>
    <property type="molecule type" value="Genomic_DNA"/>
</dbReference>
<reference evidence="2 3" key="1">
    <citation type="submission" date="2024-02" db="EMBL/GenBank/DDBJ databases">
        <title>First draft genome assembly of two strains of Seiridium cardinale.</title>
        <authorList>
            <person name="Emiliani G."/>
            <person name="Scali E."/>
        </authorList>
    </citation>
    <scope>NUCLEOTIDE SEQUENCE [LARGE SCALE GENOMIC DNA]</scope>
    <source>
        <strain evidence="2 3">BM-138-000479</strain>
    </source>
</reference>
<keyword evidence="3" id="KW-1185">Reference proteome</keyword>
<evidence type="ECO:0000313" key="2">
    <source>
        <dbReference type="EMBL" id="KAK9780308.1"/>
    </source>
</evidence>
<feature type="chain" id="PRO_5047247210" evidence="1">
    <location>
        <begin position="20"/>
        <end position="144"/>
    </location>
</feature>
<keyword evidence="1" id="KW-0732">Signal</keyword>
<name>A0ABR2Y2M2_9PEZI</name>
<evidence type="ECO:0000256" key="1">
    <source>
        <dbReference type="SAM" id="SignalP"/>
    </source>
</evidence>
<comment type="caution">
    <text evidence="2">The sequence shown here is derived from an EMBL/GenBank/DDBJ whole genome shotgun (WGS) entry which is preliminary data.</text>
</comment>
<protein>
    <submittedName>
        <fullName evidence="2">Uncharacterized protein</fullName>
    </submittedName>
</protein>
<organism evidence="2 3">
    <name type="scientific">Seiridium cardinale</name>
    <dbReference type="NCBI Taxonomy" id="138064"/>
    <lineage>
        <taxon>Eukaryota</taxon>
        <taxon>Fungi</taxon>
        <taxon>Dikarya</taxon>
        <taxon>Ascomycota</taxon>
        <taxon>Pezizomycotina</taxon>
        <taxon>Sordariomycetes</taxon>
        <taxon>Xylariomycetidae</taxon>
        <taxon>Amphisphaeriales</taxon>
        <taxon>Sporocadaceae</taxon>
        <taxon>Seiridium</taxon>
    </lineage>
</organism>